<evidence type="ECO:0000313" key="1">
    <source>
        <dbReference type="EMBL" id="KIJ38219.1"/>
    </source>
</evidence>
<proteinExistence type="predicted"/>
<dbReference type="AlphaFoldDB" id="A0A0C9UTL7"/>
<gene>
    <name evidence="1" type="ORF">M422DRAFT_146807</name>
</gene>
<dbReference type="OrthoDB" id="3341102at2759"/>
<feature type="non-terminal residue" evidence="1">
    <location>
        <position position="1"/>
    </location>
</feature>
<dbReference type="Proteomes" id="UP000054279">
    <property type="component" value="Unassembled WGS sequence"/>
</dbReference>
<accession>A0A0C9UTL7</accession>
<protein>
    <recommendedName>
        <fullName evidence="3">DDE-1 domain-containing protein</fullName>
    </recommendedName>
</protein>
<reference evidence="1 2" key="1">
    <citation type="submission" date="2014-06" db="EMBL/GenBank/DDBJ databases">
        <title>Evolutionary Origins and Diversification of the Mycorrhizal Mutualists.</title>
        <authorList>
            <consortium name="DOE Joint Genome Institute"/>
            <consortium name="Mycorrhizal Genomics Consortium"/>
            <person name="Kohler A."/>
            <person name="Kuo A."/>
            <person name="Nagy L.G."/>
            <person name="Floudas D."/>
            <person name="Copeland A."/>
            <person name="Barry K.W."/>
            <person name="Cichocki N."/>
            <person name="Veneault-Fourrey C."/>
            <person name="LaButti K."/>
            <person name="Lindquist E.A."/>
            <person name="Lipzen A."/>
            <person name="Lundell T."/>
            <person name="Morin E."/>
            <person name="Murat C."/>
            <person name="Riley R."/>
            <person name="Ohm R."/>
            <person name="Sun H."/>
            <person name="Tunlid A."/>
            <person name="Henrissat B."/>
            <person name="Grigoriev I.V."/>
            <person name="Hibbett D.S."/>
            <person name="Martin F."/>
        </authorList>
    </citation>
    <scope>NUCLEOTIDE SEQUENCE [LARGE SCALE GENOMIC DNA]</scope>
    <source>
        <strain evidence="1 2">SS14</strain>
    </source>
</reference>
<feature type="non-terminal residue" evidence="1">
    <location>
        <position position="206"/>
    </location>
</feature>
<evidence type="ECO:0008006" key="3">
    <source>
        <dbReference type="Google" id="ProtNLM"/>
    </source>
</evidence>
<dbReference type="EMBL" id="KN837162">
    <property type="protein sequence ID" value="KIJ38219.1"/>
    <property type="molecule type" value="Genomic_DNA"/>
</dbReference>
<dbReference type="HOGENOM" id="CLU_046752_2_0_1"/>
<name>A0A0C9UTL7_SPHS4</name>
<sequence length="206" mass="23843">LNWSDRATTRATQNVPVDAPAQIRRSFIHQAKLIRDFNIPDELRVNADQQQTHFQMGSDRTWAPSGDKQVAGVGKEEKRAFTLLVAVSASGELLPFQAIWDGVHIRSLPKLAPEIATEFRKLGFLLELSKTNTYWSTEETMKNWVINVLVPYFLHKKKKLGLPEDQECLWQLDIWAIHRSLQFRNWMRRQYPWIILEYVPGGCTGL</sequence>
<organism evidence="1 2">
    <name type="scientific">Sphaerobolus stellatus (strain SS14)</name>
    <dbReference type="NCBI Taxonomy" id="990650"/>
    <lineage>
        <taxon>Eukaryota</taxon>
        <taxon>Fungi</taxon>
        <taxon>Dikarya</taxon>
        <taxon>Basidiomycota</taxon>
        <taxon>Agaricomycotina</taxon>
        <taxon>Agaricomycetes</taxon>
        <taxon>Phallomycetidae</taxon>
        <taxon>Geastrales</taxon>
        <taxon>Sphaerobolaceae</taxon>
        <taxon>Sphaerobolus</taxon>
    </lineage>
</organism>
<keyword evidence="2" id="KW-1185">Reference proteome</keyword>
<evidence type="ECO:0000313" key="2">
    <source>
        <dbReference type="Proteomes" id="UP000054279"/>
    </source>
</evidence>